<feature type="compositionally biased region" description="Polar residues" evidence="1">
    <location>
        <begin position="1145"/>
        <end position="1154"/>
    </location>
</feature>
<organism evidence="3 4">
    <name type="scientific">Suillus placidus</name>
    <dbReference type="NCBI Taxonomy" id="48579"/>
    <lineage>
        <taxon>Eukaryota</taxon>
        <taxon>Fungi</taxon>
        <taxon>Dikarya</taxon>
        <taxon>Basidiomycota</taxon>
        <taxon>Agaricomycotina</taxon>
        <taxon>Agaricomycetes</taxon>
        <taxon>Agaricomycetidae</taxon>
        <taxon>Boletales</taxon>
        <taxon>Suillineae</taxon>
        <taxon>Suillaceae</taxon>
        <taxon>Suillus</taxon>
    </lineage>
</organism>
<evidence type="ECO:0000313" key="3">
    <source>
        <dbReference type="EMBL" id="KAG1783326.1"/>
    </source>
</evidence>
<feature type="compositionally biased region" description="Pro residues" evidence="1">
    <location>
        <begin position="1311"/>
        <end position="1344"/>
    </location>
</feature>
<dbReference type="InterPro" id="IPR027417">
    <property type="entry name" value="P-loop_NTPase"/>
</dbReference>
<dbReference type="GO" id="GO:0005634">
    <property type="term" value="C:nucleus"/>
    <property type="evidence" value="ECO:0007669"/>
    <property type="project" value="TreeGrafter"/>
</dbReference>
<sequence length="1384" mass="152103">MPPVAPYPNKEAQHVRGPQNTFSASSEPLKRYKRSPPDPTDDVSLGFLSSLSQGYQDPPLQPSIFPRISSQSEREDYLGVEGPRDAAHHPAISRFLDGEDYANRTASGPPQQEIWTTRFRPRRADEVLGNESRALYIRDWLKALEIRLHATNPPAANTTGTGRRKVKPDPPERAHKRPRVIRAVDKKRGRKRRRLDSEDELDVFIARSDDEDDTIPDEPEQETDDDDFIFCQRTLSRLQRKGNSRLFEQYPPTSEISVDTIPTNPNYQSSGANFTETLTNTLIITGPPGCGKSAAVYACADELGWEVFEVYPGIGRRSGANLDNLVGDVGKNHLIQKTRPKYRMAAAQCDSRASAALSTLFPKAGKVNPQPSPTHSDTEHPIGSLKTNGPAKPSATARQSLILLEEVDILFKEDAGFWPAVVDLIKECRRPVIMTCNDSKLVPVADLPLQSVLTFQPCPSEPAVTFLQCLCVTQGCAIPRDKLIQLYETTYIVQSMDLPDAPLNPRTEPLPPPDLRRSITQLQLICIDATHEAKVPREAQGAAENFPSLPMTISAQSSADVSEISTEELWRWASTYTDCISYTDSYLCRAPLDGHEALSYNLSEPSLDDELGHAILIRPSHVSDTRDGLAFYHNDELIVQDAIHLSRGKHEVLGAIPITTSINPAASGSNTDMETRLFRARVEHQAQMLNALQDIVQPPAPLMPQSSVYLDYIPWVRFMVKVDDILERLAWDEMEKVKSGRLTRNSMKGRQIRTIDLREDQHRALAATRIQGLEEGIMPASTTTATIKHVNLYSQSRDTGGGTPAPKDLSRHSPVISLPPLDYLQQHRRGSITDPSLHAASANSSAGPRHIDGIDFGSRPIIQVRPRPAANYTFGDGGNSMHNSESSSKQMRKILRSPSAEWEPAKGIAPLQTSLPLNGGTKTTDHMNVDSSNEKHSPRVNTRQVDDSDHSSRRQSIANSSDSQMPHGTKRKTSAYREANGSDDTDSQLVGPGVHSPMNIDSEGRAQKRRGSTIEMSRIAQLSIYDQRRHSVHSGTIASAASPGISGGNGHWWLNERRDSLPPSFPNGTTSGYPSALSGDQPHGRLAAPSTPGSMATFAWSAAQHPDGSQDPNIQHHPRSFETQPMQMTMMPPMTFPPDRRMSVPESSTSTIGPTRNIRSRSRPPSRQLRENSQTVTTAVGPAPPAEEPSSAPSPSSSLKPPKEPGSTPYSRSPELRVSHKLAERKRRKEMKDLFDELRDQLPADRGMKASKWEILSKAIDFVTNLKQSHQDMAREIEMLRHELESMRQGIPSFGPGAPPHSMVYGQGAPVPGPYPPPPGAISHPPPHPHQPPPHPPQPRPPSSENPYPATPSTLPPAPSGAPPASTTNGVASIPANKSEVQPM</sequence>
<reference evidence="3" key="1">
    <citation type="journal article" date="2020" name="New Phytol.">
        <title>Comparative genomics reveals dynamic genome evolution in host specialist ectomycorrhizal fungi.</title>
        <authorList>
            <person name="Lofgren L.A."/>
            <person name="Nguyen N.H."/>
            <person name="Vilgalys R."/>
            <person name="Ruytinx J."/>
            <person name="Liao H.L."/>
            <person name="Branco S."/>
            <person name="Kuo A."/>
            <person name="LaButti K."/>
            <person name="Lipzen A."/>
            <person name="Andreopoulos W."/>
            <person name="Pangilinan J."/>
            <person name="Riley R."/>
            <person name="Hundley H."/>
            <person name="Na H."/>
            <person name="Barry K."/>
            <person name="Grigoriev I.V."/>
            <person name="Stajich J.E."/>
            <person name="Kennedy P.G."/>
        </authorList>
    </citation>
    <scope>NUCLEOTIDE SEQUENCE</scope>
    <source>
        <strain evidence="3">DOB743</strain>
    </source>
</reference>
<feature type="compositionally biased region" description="Low complexity" evidence="1">
    <location>
        <begin position="1123"/>
        <end position="1133"/>
    </location>
</feature>
<dbReference type="InterPro" id="IPR011598">
    <property type="entry name" value="bHLH_dom"/>
</dbReference>
<feature type="region of interest" description="Disordered" evidence="1">
    <location>
        <begin position="205"/>
        <end position="224"/>
    </location>
</feature>
<dbReference type="Gene3D" id="4.10.280.10">
    <property type="entry name" value="Helix-loop-helix DNA-binding domain"/>
    <property type="match status" value="1"/>
</dbReference>
<dbReference type="EMBL" id="JABBWD010000002">
    <property type="protein sequence ID" value="KAG1783326.1"/>
    <property type="molecule type" value="Genomic_DNA"/>
</dbReference>
<feature type="region of interest" description="Disordered" evidence="1">
    <location>
        <begin position="1289"/>
        <end position="1384"/>
    </location>
</feature>
<feature type="domain" description="BHLH" evidence="2">
    <location>
        <begin position="1215"/>
        <end position="1266"/>
    </location>
</feature>
<dbReference type="PROSITE" id="PS50888">
    <property type="entry name" value="BHLH"/>
    <property type="match status" value="1"/>
</dbReference>
<feature type="compositionally biased region" description="Low complexity" evidence="1">
    <location>
        <begin position="152"/>
        <end position="161"/>
    </location>
</feature>
<feature type="compositionally biased region" description="Basic and acidic residues" evidence="1">
    <location>
        <begin position="72"/>
        <end position="86"/>
    </location>
</feature>
<dbReference type="OrthoDB" id="9996895at2759"/>
<feature type="region of interest" description="Disordered" evidence="1">
    <location>
        <begin position="363"/>
        <end position="393"/>
    </location>
</feature>
<name>A0A9P7A8B9_9AGAM</name>
<feature type="region of interest" description="Disordered" evidence="1">
    <location>
        <begin position="1035"/>
        <end position="1225"/>
    </location>
</feature>
<feature type="region of interest" description="Disordered" evidence="1">
    <location>
        <begin position="1"/>
        <end position="86"/>
    </location>
</feature>
<feature type="region of interest" description="Disordered" evidence="1">
    <location>
        <begin position="834"/>
        <end position="1014"/>
    </location>
</feature>
<dbReference type="SMART" id="SM00353">
    <property type="entry name" value="HLH"/>
    <property type="match status" value="1"/>
</dbReference>
<comment type="caution">
    <text evidence="3">The sequence shown here is derived from an EMBL/GenBank/DDBJ whole genome shotgun (WGS) entry which is preliminary data.</text>
</comment>
<dbReference type="SUPFAM" id="SSF52540">
    <property type="entry name" value="P-loop containing nucleoside triphosphate hydrolases"/>
    <property type="match status" value="1"/>
</dbReference>
<dbReference type="GO" id="GO:0046983">
    <property type="term" value="F:protein dimerization activity"/>
    <property type="evidence" value="ECO:0007669"/>
    <property type="project" value="InterPro"/>
</dbReference>
<dbReference type="Proteomes" id="UP000714275">
    <property type="component" value="Unassembled WGS sequence"/>
</dbReference>
<accession>A0A9P7A8B9</accession>
<feature type="compositionally biased region" description="Acidic residues" evidence="1">
    <location>
        <begin position="209"/>
        <end position="224"/>
    </location>
</feature>
<gene>
    <name evidence="3" type="ORF">EV702DRAFT_959606</name>
</gene>
<dbReference type="Gene3D" id="3.40.50.300">
    <property type="entry name" value="P-loop containing nucleotide triphosphate hydrolases"/>
    <property type="match status" value="1"/>
</dbReference>
<feature type="compositionally biased region" description="Basic and acidic residues" evidence="1">
    <location>
        <begin position="923"/>
        <end position="937"/>
    </location>
</feature>
<evidence type="ECO:0000256" key="1">
    <source>
        <dbReference type="SAM" id="MobiDB-lite"/>
    </source>
</evidence>
<evidence type="ECO:0000259" key="2">
    <source>
        <dbReference type="PROSITE" id="PS50888"/>
    </source>
</evidence>
<feature type="region of interest" description="Disordered" evidence="1">
    <location>
        <begin position="152"/>
        <end position="179"/>
    </location>
</feature>
<keyword evidence="4" id="KW-1185">Reference proteome</keyword>
<feature type="compositionally biased region" description="Polar residues" evidence="1">
    <location>
        <begin position="954"/>
        <end position="966"/>
    </location>
</feature>
<proteinExistence type="predicted"/>
<dbReference type="PANTHER" id="PTHR23389:SF21">
    <property type="entry name" value="ATPASE FAMILY AAA DOMAIN-CONTAINING PROTEIN 5"/>
    <property type="match status" value="1"/>
</dbReference>
<feature type="compositionally biased region" description="Polar residues" evidence="1">
    <location>
        <begin position="911"/>
        <end position="922"/>
    </location>
</feature>
<dbReference type="SUPFAM" id="SSF47459">
    <property type="entry name" value="HLH, helix-loop-helix DNA-binding domain"/>
    <property type="match status" value="1"/>
</dbReference>
<feature type="compositionally biased region" description="Polar residues" evidence="1">
    <location>
        <begin position="880"/>
        <end position="889"/>
    </location>
</feature>
<dbReference type="InterPro" id="IPR036638">
    <property type="entry name" value="HLH_DNA-bd_sf"/>
</dbReference>
<dbReference type="Pfam" id="PF00010">
    <property type="entry name" value="HLH"/>
    <property type="match status" value="1"/>
</dbReference>
<feature type="compositionally biased region" description="Low complexity" evidence="1">
    <location>
        <begin position="1188"/>
        <end position="1200"/>
    </location>
</feature>
<evidence type="ECO:0000313" key="4">
    <source>
        <dbReference type="Proteomes" id="UP000714275"/>
    </source>
</evidence>
<dbReference type="InterPro" id="IPR040106">
    <property type="entry name" value="Esc1_bHLHzip"/>
</dbReference>
<protein>
    <recommendedName>
        <fullName evidence="2">BHLH domain-containing protein</fullName>
    </recommendedName>
</protein>
<dbReference type="PANTHER" id="PTHR23389">
    <property type="entry name" value="CHROMOSOME TRANSMISSION FIDELITY FACTOR 18"/>
    <property type="match status" value="1"/>
</dbReference>
<dbReference type="GO" id="GO:0003677">
    <property type="term" value="F:DNA binding"/>
    <property type="evidence" value="ECO:0007669"/>
    <property type="project" value="TreeGrafter"/>
</dbReference>
<dbReference type="CDD" id="cd19690">
    <property type="entry name" value="bHLHzip_spESC1_like"/>
    <property type="match status" value="1"/>
</dbReference>